<evidence type="ECO:0000313" key="2">
    <source>
        <dbReference type="Proteomes" id="UP000673383"/>
    </source>
</evidence>
<dbReference type="RefSeq" id="WP_209945140.1">
    <property type="nucleotide sequence ID" value="NZ_JAFICZ010000001.1"/>
</dbReference>
<dbReference type="Proteomes" id="UP000673383">
    <property type="component" value="Unassembled WGS sequence"/>
</dbReference>
<name>A0A8I1YCU6_BRAEL</name>
<evidence type="ECO:0000313" key="1">
    <source>
        <dbReference type="EMBL" id="MBP1297407.1"/>
    </source>
</evidence>
<comment type="caution">
    <text evidence="1">The sequence shown here is derived from an EMBL/GenBank/DDBJ whole genome shotgun (WGS) entry which is preliminary data.</text>
</comment>
<protein>
    <submittedName>
        <fullName evidence="1">Uncharacterized protein</fullName>
    </submittedName>
</protein>
<reference evidence="1" key="1">
    <citation type="submission" date="2021-02" db="EMBL/GenBank/DDBJ databases">
        <title>Genomic Encyclopedia of Type Strains, Phase IV (KMG-V): Genome sequencing to study the core and pangenomes of soil and plant-associated prokaryotes.</title>
        <authorList>
            <person name="Whitman W."/>
        </authorList>
    </citation>
    <scope>NUCLEOTIDE SEQUENCE</scope>
    <source>
        <strain evidence="1">USDA 406</strain>
    </source>
</reference>
<sequence>MDQIDRRSRTWRRRQARRAEIISRLGGEGGLTAHQRELVDLLVGLGQLVEQFQAKMAAGQEIDAERYLSAVKEQRRVIGELDLPKASAPLPNIRERLAAASA</sequence>
<proteinExistence type="predicted"/>
<organism evidence="1 2">
    <name type="scientific">Bradyrhizobium elkanii</name>
    <dbReference type="NCBI Taxonomy" id="29448"/>
    <lineage>
        <taxon>Bacteria</taxon>
        <taxon>Pseudomonadati</taxon>
        <taxon>Pseudomonadota</taxon>
        <taxon>Alphaproteobacteria</taxon>
        <taxon>Hyphomicrobiales</taxon>
        <taxon>Nitrobacteraceae</taxon>
        <taxon>Bradyrhizobium</taxon>
    </lineage>
</organism>
<gene>
    <name evidence="1" type="ORF">JOH49_007160</name>
</gene>
<dbReference type="EMBL" id="JAFICZ010000001">
    <property type="protein sequence ID" value="MBP1297407.1"/>
    <property type="molecule type" value="Genomic_DNA"/>
</dbReference>
<dbReference type="AlphaFoldDB" id="A0A8I1YCU6"/>
<accession>A0A8I1YCU6</accession>